<reference evidence="3 4" key="2">
    <citation type="journal article" date="2017" name="Front. Plant Sci.">
        <title>Gene Classification and Mining of Molecular Markers Useful in Red Clover (Trifolium pratense) Breeding.</title>
        <authorList>
            <person name="Istvanek J."/>
            <person name="Dluhosova J."/>
            <person name="Dluhos P."/>
            <person name="Patkova L."/>
            <person name="Nedelnik J."/>
            <person name="Repkova J."/>
        </authorList>
    </citation>
    <scope>NUCLEOTIDE SEQUENCE [LARGE SCALE GENOMIC DNA]</scope>
    <source>
        <strain evidence="4">cv. Tatra</strain>
        <tissue evidence="3">Young leaves</tissue>
    </source>
</reference>
<evidence type="ECO:0000259" key="2">
    <source>
        <dbReference type="Pfam" id="PF24924"/>
    </source>
</evidence>
<comment type="caution">
    <text evidence="3">The sequence shown here is derived from an EMBL/GenBank/DDBJ whole genome shotgun (WGS) entry which is preliminary data.</text>
</comment>
<dbReference type="PANTHER" id="PTHR48154:SF1">
    <property type="entry name" value="PROTEIN, PUTATIVE-RELATED"/>
    <property type="match status" value="1"/>
</dbReference>
<keyword evidence="1" id="KW-0175">Coiled coil</keyword>
<evidence type="ECO:0000313" key="3">
    <source>
        <dbReference type="EMBL" id="PNX75034.1"/>
    </source>
</evidence>
<dbReference type="AlphaFoldDB" id="A0A2K3L932"/>
<dbReference type="Pfam" id="PF24924">
    <property type="entry name" value="DUF7745"/>
    <property type="match status" value="2"/>
</dbReference>
<dbReference type="Proteomes" id="UP000236291">
    <property type="component" value="Unassembled WGS sequence"/>
</dbReference>
<sequence>AGGNCTLQATFSMSWLVTRTYKLVLFPHVTDFIDLSAIGVFLTGNPIPTLLADFLHSLHNRHGTKRGGRVFCCVPLIYIWLMSHMSTKGPFTDKNAQWFERMGPLSEKDIVCLPLVGISYGGVPEDACLTELLFEKGVTDIELWKKIKRAWGQARKEVMSKKNCIAQPSYTKWVKGRIAEIKLPFAINASVMPQEPEPILTVPIEETKILKSQIAELKKKNEELVFKNLEAEREIKRMKMEELIFYFTSLSFFPLFY</sequence>
<dbReference type="EMBL" id="ASHM01028432">
    <property type="protein sequence ID" value="PNX75034.1"/>
    <property type="molecule type" value="Genomic_DNA"/>
</dbReference>
<feature type="non-terminal residue" evidence="3">
    <location>
        <position position="1"/>
    </location>
</feature>
<name>A0A2K3L932_TRIPR</name>
<feature type="domain" description="DUF7745" evidence="2">
    <location>
        <begin position="20"/>
        <end position="111"/>
    </location>
</feature>
<evidence type="ECO:0000313" key="4">
    <source>
        <dbReference type="Proteomes" id="UP000236291"/>
    </source>
</evidence>
<reference evidence="3 4" key="1">
    <citation type="journal article" date="2014" name="Am. J. Bot.">
        <title>Genome assembly and annotation for red clover (Trifolium pratense; Fabaceae).</title>
        <authorList>
            <person name="Istvanek J."/>
            <person name="Jaros M."/>
            <person name="Krenek A."/>
            <person name="Repkova J."/>
        </authorList>
    </citation>
    <scope>NUCLEOTIDE SEQUENCE [LARGE SCALE GENOMIC DNA]</scope>
    <source>
        <strain evidence="4">cv. Tatra</strain>
        <tissue evidence="3">Young leaves</tissue>
    </source>
</reference>
<dbReference type="InterPro" id="IPR056647">
    <property type="entry name" value="DUF7745"/>
</dbReference>
<feature type="domain" description="DUF7745" evidence="2">
    <location>
        <begin position="117"/>
        <end position="178"/>
    </location>
</feature>
<protein>
    <recommendedName>
        <fullName evidence="2">DUF7745 domain-containing protein</fullName>
    </recommendedName>
</protein>
<proteinExistence type="predicted"/>
<accession>A0A2K3L932</accession>
<dbReference type="PANTHER" id="PTHR48154">
    <property type="entry name" value="PROTEIN, PUTATIVE-RELATED"/>
    <property type="match status" value="1"/>
</dbReference>
<feature type="coiled-coil region" evidence="1">
    <location>
        <begin position="214"/>
        <end position="241"/>
    </location>
</feature>
<organism evidence="3 4">
    <name type="scientific">Trifolium pratense</name>
    <name type="common">Red clover</name>
    <dbReference type="NCBI Taxonomy" id="57577"/>
    <lineage>
        <taxon>Eukaryota</taxon>
        <taxon>Viridiplantae</taxon>
        <taxon>Streptophyta</taxon>
        <taxon>Embryophyta</taxon>
        <taxon>Tracheophyta</taxon>
        <taxon>Spermatophyta</taxon>
        <taxon>Magnoliopsida</taxon>
        <taxon>eudicotyledons</taxon>
        <taxon>Gunneridae</taxon>
        <taxon>Pentapetalae</taxon>
        <taxon>rosids</taxon>
        <taxon>fabids</taxon>
        <taxon>Fabales</taxon>
        <taxon>Fabaceae</taxon>
        <taxon>Papilionoideae</taxon>
        <taxon>50 kb inversion clade</taxon>
        <taxon>NPAAA clade</taxon>
        <taxon>Hologalegina</taxon>
        <taxon>IRL clade</taxon>
        <taxon>Trifolieae</taxon>
        <taxon>Trifolium</taxon>
    </lineage>
</organism>
<evidence type="ECO:0000256" key="1">
    <source>
        <dbReference type="SAM" id="Coils"/>
    </source>
</evidence>
<gene>
    <name evidence="3" type="ORF">L195_g030965</name>
</gene>